<proteinExistence type="predicted"/>
<sequence length="126" mass="13692">MAAVRGGRAEHPDGTTTLWRPVGPAELALIRDGGWRAFPPRLPDQPIFYPVLSEDYATAIARDWNVPAGGAGYVTRFRVATGHARRYPNREAGGADRLELWVPAAELDAFNAHITGPIEVVAEFTA</sequence>
<evidence type="ECO:0000313" key="1">
    <source>
        <dbReference type="EMBL" id="MFB9445625.1"/>
    </source>
</evidence>
<dbReference type="RefSeq" id="WP_223105853.1">
    <property type="nucleotide sequence ID" value="NZ_CP061913.1"/>
</dbReference>
<gene>
    <name evidence="1" type="ORF">ACFFTR_21310</name>
</gene>
<accession>A0ABV5M9W0</accession>
<keyword evidence="2" id="KW-1185">Reference proteome</keyword>
<protein>
    <submittedName>
        <fullName evidence="1">ADP-ribosylation/crystallin J1</fullName>
    </submittedName>
</protein>
<dbReference type="EMBL" id="JBHMCA010000043">
    <property type="protein sequence ID" value="MFB9445625.1"/>
    <property type="molecule type" value="Genomic_DNA"/>
</dbReference>
<name>A0ABV5M9W0_9ACTN</name>
<organism evidence="1 2">
    <name type="scientific">Dactylosporangium vinaceum</name>
    <dbReference type="NCBI Taxonomy" id="53362"/>
    <lineage>
        <taxon>Bacteria</taxon>
        <taxon>Bacillati</taxon>
        <taxon>Actinomycetota</taxon>
        <taxon>Actinomycetes</taxon>
        <taxon>Micromonosporales</taxon>
        <taxon>Micromonosporaceae</taxon>
        <taxon>Dactylosporangium</taxon>
    </lineage>
</organism>
<dbReference type="Proteomes" id="UP001589608">
    <property type="component" value="Unassembled WGS sequence"/>
</dbReference>
<reference evidence="1 2" key="1">
    <citation type="submission" date="2024-09" db="EMBL/GenBank/DDBJ databases">
        <authorList>
            <person name="Sun Q."/>
            <person name="Mori K."/>
        </authorList>
    </citation>
    <scope>NUCLEOTIDE SEQUENCE [LARGE SCALE GENOMIC DNA]</scope>
    <source>
        <strain evidence="1 2">JCM 3307</strain>
    </source>
</reference>
<comment type="caution">
    <text evidence="1">The sequence shown here is derived from an EMBL/GenBank/DDBJ whole genome shotgun (WGS) entry which is preliminary data.</text>
</comment>
<evidence type="ECO:0000313" key="2">
    <source>
        <dbReference type="Proteomes" id="UP001589608"/>
    </source>
</evidence>